<keyword evidence="2" id="KW-0934">Plastid</keyword>
<dbReference type="EMBL" id="OU594965">
    <property type="protein sequence ID" value="CAG9286919.1"/>
    <property type="molecule type" value="Genomic_DNA"/>
</dbReference>
<dbReference type="Pfam" id="PF04755">
    <property type="entry name" value="PAP_fibrillin"/>
    <property type="match status" value="1"/>
</dbReference>
<dbReference type="AlphaFoldDB" id="A0A8J9X5W4"/>
<feature type="signal peptide" evidence="3">
    <location>
        <begin position="1"/>
        <end position="25"/>
    </location>
</feature>
<feature type="domain" description="Plastid lipid-associated protein/fibrillin conserved" evidence="4">
    <location>
        <begin position="61"/>
        <end position="240"/>
    </location>
</feature>
<sequence>MLPTPNRTTRCVLFLVATLLSRSTAWLPTLTQPPGFRHAFPFLASRTSADPASLETHVALLTRAADTKTEDSEQVYTALAELETLMRRRAREDYPATAEATLRALDGDWRLVFTTGTAQTQQKYGKINYFPIKAVQSFRTTKEPMEIENGIYFGDFPAVRFSGTMEFDLQKRKLEFDFDKVLLLNFFDVTLKKGEAANLGAKSGLGSESNVVNTKRDKKAFFNWISADENIATARGGGGGLALWKRIPSATPE</sequence>
<keyword evidence="3" id="KW-0732">Signal</keyword>
<name>A0A8J9X5W4_PHATR</name>
<evidence type="ECO:0000256" key="1">
    <source>
        <dbReference type="ARBA" id="ARBA00004474"/>
    </source>
</evidence>
<dbReference type="OMA" id="FWCRCRQ"/>
<dbReference type="GO" id="GO:0009536">
    <property type="term" value="C:plastid"/>
    <property type="evidence" value="ECO:0007669"/>
    <property type="project" value="UniProtKB-SubCell"/>
</dbReference>
<evidence type="ECO:0000256" key="3">
    <source>
        <dbReference type="SAM" id="SignalP"/>
    </source>
</evidence>
<proteinExistence type="predicted"/>
<evidence type="ECO:0000313" key="5">
    <source>
        <dbReference type="EMBL" id="CAG9286919.1"/>
    </source>
</evidence>
<accession>A0A8J9X5W4</accession>
<dbReference type="InterPro" id="IPR006843">
    <property type="entry name" value="PAP/fibrillin_dom"/>
</dbReference>
<comment type="subcellular location">
    <subcellularLocation>
        <location evidence="1">Plastid</location>
    </subcellularLocation>
</comment>
<dbReference type="Proteomes" id="UP000836788">
    <property type="component" value="Chromosome 24"/>
</dbReference>
<feature type="chain" id="PRO_5035438763" description="Plastid lipid-associated protein/fibrillin conserved domain-containing protein" evidence="3">
    <location>
        <begin position="26"/>
        <end position="253"/>
    </location>
</feature>
<dbReference type="PANTHER" id="PTHR35690:SF1">
    <property type="entry name" value="OS01G0363500 PROTEIN"/>
    <property type="match status" value="1"/>
</dbReference>
<reference evidence="5" key="1">
    <citation type="submission" date="2022-02" db="EMBL/GenBank/DDBJ databases">
        <authorList>
            <person name="Giguere J D."/>
        </authorList>
    </citation>
    <scope>NUCLEOTIDE SEQUENCE</scope>
    <source>
        <strain evidence="5">CCAP 1055/1</strain>
    </source>
</reference>
<evidence type="ECO:0000256" key="2">
    <source>
        <dbReference type="ARBA" id="ARBA00022640"/>
    </source>
</evidence>
<dbReference type="PANTHER" id="PTHR35690">
    <property type="entry name" value="OS01G0363500 PROTEIN"/>
    <property type="match status" value="1"/>
</dbReference>
<evidence type="ECO:0000259" key="4">
    <source>
        <dbReference type="Pfam" id="PF04755"/>
    </source>
</evidence>
<organism evidence="5">
    <name type="scientific">Phaeodactylum tricornutum</name>
    <name type="common">Diatom</name>
    <dbReference type="NCBI Taxonomy" id="2850"/>
    <lineage>
        <taxon>Eukaryota</taxon>
        <taxon>Sar</taxon>
        <taxon>Stramenopiles</taxon>
        <taxon>Ochrophyta</taxon>
        <taxon>Bacillariophyta</taxon>
        <taxon>Bacillariophyceae</taxon>
        <taxon>Bacillariophycidae</taxon>
        <taxon>Naviculales</taxon>
        <taxon>Phaeodactylaceae</taxon>
        <taxon>Phaeodactylum</taxon>
    </lineage>
</organism>
<protein>
    <recommendedName>
        <fullName evidence="4">Plastid lipid-associated protein/fibrillin conserved domain-containing protein</fullName>
    </recommendedName>
</protein>
<gene>
    <name evidence="5" type="ORF">PTTT1_LOCUS33885</name>
</gene>